<evidence type="ECO:0000256" key="2">
    <source>
        <dbReference type="ARBA" id="ARBA00022448"/>
    </source>
</evidence>
<evidence type="ECO:0000313" key="10">
    <source>
        <dbReference type="EMBL" id="MZL34188.1"/>
    </source>
</evidence>
<proteinExistence type="inferred from homology"/>
<dbReference type="SUPFAM" id="SSF161098">
    <property type="entry name" value="MetI-like"/>
    <property type="match status" value="1"/>
</dbReference>
<reference evidence="9 11" key="1">
    <citation type="submission" date="2015-09" db="EMBL/GenBank/DDBJ databases">
        <authorList>
            <consortium name="Pathogen Informatics"/>
        </authorList>
    </citation>
    <scope>NUCLEOTIDE SEQUENCE [LARGE SCALE GENOMIC DNA]</scope>
    <source>
        <strain evidence="9 11">2789STDY5834863</strain>
    </source>
</reference>
<feature type="transmembrane region" description="Helical" evidence="7">
    <location>
        <begin position="205"/>
        <end position="232"/>
    </location>
</feature>
<feature type="transmembrane region" description="Helical" evidence="7">
    <location>
        <begin position="266"/>
        <end position="287"/>
    </location>
</feature>
<dbReference type="EMBL" id="CYZN01000005">
    <property type="protein sequence ID" value="CUN75692.1"/>
    <property type="molecule type" value="Genomic_DNA"/>
</dbReference>
<comment type="subcellular location">
    <subcellularLocation>
        <location evidence="1 7">Cell membrane</location>
        <topology evidence="1 7">Multi-pass membrane protein</topology>
    </subcellularLocation>
</comment>
<dbReference type="PANTHER" id="PTHR30193">
    <property type="entry name" value="ABC TRANSPORTER PERMEASE PROTEIN"/>
    <property type="match status" value="1"/>
</dbReference>
<organism evidence="9 11">
    <name type="scientific">Blautia wexlerae</name>
    <dbReference type="NCBI Taxonomy" id="418240"/>
    <lineage>
        <taxon>Bacteria</taxon>
        <taxon>Bacillati</taxon>
        <taxon>Bacillota</taxon>
        <taxon>Clostridia</taxon>
        <taxon>Lachnospirales</taxon>
        <taxon>Lachnospiraceae</taxon>
        <taxon>Blautia</taxon>
    </lineage>
</organism>
<dbReference type="RefSeq" id="WP_025577890.1">
    <property type="nucleotide sequence ID" value="NZ_AP031426.1"/>
</dbReference>
<dbReference type="Proteomes" id="UP000477285">
    <property type="component" value="Unassembled WGS sequence"/>
</dbReference>
<dbReference type="eggNOG" id="COG1175">
    <property type="taxonomic scope" value="Bacteria"/>
</dbReference>
<dbReference type="Gene3D" id="1.10.3720.10">
    <property type="entry name" value="MetI-like"/>
    <property type="match status" value="1"/>
</dbReference>
<dbReference type="Proteomes" id="UP000095431">
    <property type="component" value="Unassembled WGS sequence"/>
</dbReference>
<dbReference type="InterPro" id="IPR000515">
    <property type="entry name" value="MetI-like"/>
</dbReference>
<comment type="similarity">
    <text evidence="7">Belongs to the binding-protein-dependent transport system permease family.</text>
</comment>
<dbReference type="GO" id="GO:0055085">
    <property type="term" value="P:transmembrane transport"/>
    <property type="evidence" value="ECO:0007669"/>
    <property type="project" value="InterPro"/>
</dbReference>
<accession>A0A173ZH19</accession>
<evidence type="ECO:0000256" key="1">
    <source>
        <dbReference type="ARBA" id="ARBA00004651"/>
    </source>
</evidence>
<feature type="transmembrane region" description="Helical" evidence="7">
    <location>
        <begin position="158"/>
        <end position="184"/>
    </location>
</feature>
<evidence type="ECO:0000256" key="5">
    <source>
        <dbReference type="ARBA" id="ARBA00022989"/>
    </source>
</evidence>
<evidence type="ECO:0000256" key="4">
    <source>
        <dbReference type="ARBA" id="ARBA00022692"/>
    </source>
</evidence>
<gene>
    <name evidence="9" type="primary">ugpA_3</name>
    <name evidence="9" type="ORF">ERS852478_00999</name>
    <name evidence="10" type="ORF">GT728_13480</name>
</gene>
<dbReference type="InterPro" id="IPR035906">
    <property type="entry name" value="MetI-like_sf"/>
</dbReference>
<dbReference type="GeneID" id="75077087"/>
<dbReference type="CDD" id="cd06261">
    <property type="entry name" value="TM_PBP2"/>
    <property type="match status" value="1"/>
</dbReference>
<evidence type="ECO:0000313" key="9">
    <source>
        <dbReference type="EMBL" id="CUN75692.1"/>
    </source>
</evidence>
<keyword evidence="2 7" id="KW-0813">Transport</keyword>
<feature type="transmembrane region" description="Helical" evidence="7">
    <location>
        <begin position="16"/>
        <end position="40"/>
    </location>
</feature>
<dbReference type="PROSITE" id="PS50928">
    <property type="entry name" value="ABC_TM1"/>
    <property type="match status" value="1"/>
</dbReference>
<dbReference type="AlphaFoldDB" id="A0A173ZH19"/>
<name>A0A173ZH19_9FIRM</name>
<evidence type="ECO:0000256" key="3">
    <source>
        <dbReference type="ARBA" id="ARBA00022475"/>
    </source>
</evidence>
<dbReference type="PANTHER" id="PTHR30193:SF37">
    <property type="entry name" value="INNER MEMBRANE ABC TRANSPORTER PERMEASE PROTEIN YCJO"/>
    <property type="match status" value="1"/>
</dbReference>
<evidence type="ECO:0000259" key="8">
    <source>
        <dbReference type="PROSITE" id="PS50928"/>
    </source>
</evidence>
<feature type="domain" description="ABC transmembrane type-1" evidence="8">
    <location>
        <begin position="73"/>
        <end position="287"/>
    </location>
</feature>
<evidence type="ECO:0000256" key="7">
    <source>
        <dbReference type="RuleBase" id="RU363032"/>
    </source>
</evidence>
<keyword evidence="5 7" id="KW-1133">Transmembrane helix</keyword>
<dbReference type="Pfam" id="PF00528">
    <property type="entry name" value="BPD_transp_1"/>
    <property type="match status" value="1"/>
</dbReference>
<dbReference type="GO" id="GO:0005886">
    <property type="term" value="C:plasma membrane"/>
    <property type="evidence" value="ECO:0007669"/>
    <property type="project" value="UniProtKB-SubCell"/>
</dbReference>
<feature type="transmembrane region" description="Helical" evidence="7">
    <location>
        <begin position="111"/>
        <end position="130"/>
    </location>
</feature>
<feature type="transmembrane region" description="Helical" evidence="7">
    <location>
        <begin position="77"/>
        <end position="99"/>
    </location>
</feature>
<evidence type="ECO:0000313" key="11">
    <source>
        <dbReference type="Proteomes" id="UP000095431"/>
    </source>
</evidence>
<dbReference type="EMBL" id="WWVQ01000034">
    <property type="protein sequence ID" value="MZL34188.1"/>
    <property type="molecule type" value="Genomic_DNA"/>
</dbReference>
<sequence>MKNRNKYHAQSQKQAYLFLAPSMLILTVFVFIPLIGALVISVMNIDIYMNNISFAGFGNYLKMFHDSRIGNATFNSFYFALAEVPLQVFMALLMLMLMIKNNRFHKFLRTVFYLPYVCSMTAISIMWSMLLNTNYGMLPYLFKQIGVDFPNVLTSTTWAMPVVILITVWKNFGYTLTLLSAAALGVSNSLYEAAEMDGATGFQKFIYVTIPGIKQTINFCIVTTLITALQVFDQVYVMTKGGPLYKTETLVSYIYNQGFQVAPYDLGYASSIAVYLFLMVAIITFVLRRFVLNRGTEE</sequence>
<reference evidence="10 12" key="2">
    <citation type="journal article" date="2019" name="Nat. Med.">
        <title>A library of human gut bacterial isolates paired with longitudinal multiomics data enables mechanistic microbiome research.</title>
        <authorList>
            <person name="Poyet M."/>
            <person name="Groussin M."/>
            <person name="Gibbons S.M."/>
            <person name="Avila-Pacheco J."/>
            <person name="Jiang X."/>
            <person name="Kearney S.M."/>
            <person name="Perrotta A.R."/>
            <person name="Berdy B."/>
            <person name="Zhao S."/>
            <person name="Lieberman T.D."/>
            <person name="Swanson P.K."/>
            <person name="Smith M."/>
            <person name="Roesemann S."/>
            <person name="Alexander J.E."/>
            <person name="Rich S.A."/>
            <person name="Livny J."/>
            <person name="Vlamakis H."/>
            <person name="Clish C."/>
            <person name="Bullock K."/>
            <person name="Deik A."/>
            <person name="Scott J."/>
            <person name="Pierce K.A."/>
            <person name="Xavier R.J."/>
            <person name="Alm E.J."/>
        </authorList>
    </citation>
    <scope>NUCLEOTIDE SEQUENCE [LARGE SCALE GENOMIC DNA]</scope>
    <source>
        <strain evidence="10 12">BIOML-A1</strain>
    </source>
</reference>
<evidence type="ECO:0000256" key="6">
    <source>
        <dbReference type="ARBA" id="ARBA00023136"/>
    </source>
</evidence>
<dbReference type="InterPro" id="IPR051393">
    <property type="entry name" value="ABC_transporter_permease"/>
</dbReference>
<keyword evidence="3" id="KW-1003">Cell membrane</keyword>
<keyword evidence="6 7" id="KW-0472">Membrane</keyword>
<evidence type="ECO:0000313" key="12">
    <source>
        <dbReference type="Proteomes" id="UP000477285"/>
    </source>
</evidence>
<keyword evidence="4 7" id="KW-0812">Transmembrane</keyword>
<protein>
    <submittedName>
        <fullName evidence="10">ABC transporter permease subunit</fullName>
    </submittedName>
    <submittedName>
        <fullName evidence="9">sn-glycerol-3-phosphate transport system permease protein ugpA</fullName>
    </submittedName>
</protein>